<dbReference type="Proteomes" id="UP000280296">
    <property type="component" value="Unassembled WGS sequence"/>
</dbReference>
<dbReference type="InterPro" id="IPR050595">
    <property type="entry name" value="Bact_response_regulator"/>
</dbReference>
<dbReference type="RefSeq" id="WP_126724031.1">
    <property type="nucleotide sequence ID" value="NZ_RYZH01000005.1"/>
</dbReference>
<comment type="caution">
    <text evidence="4">The sequence shown here is derived from an EMBL/GenBank/DDBJ whole genome shotgun (WGS) entry which is preliminary data.</text>
</comment>
<dbReference type="EMBL" id="RYZH01000005">
    <property type="protein sequence ID" value="RUL89037.1"/>
    <property type="molecule type" value="Genomic_DNA"/>
</dbReference>
<dbReference type="InterPro" id="IPR011006">
    <property type="entry name" value="CheY-like_superfamily"/>
</dbReference>
<name>A0A432MPE3_9BACT</name>
<protein>
    <submittedName>
        <fullName evidence="4">Response regulator</fullName>
    </submittedName>
</protein>
<evidence type="ECO:0000256" key="1">
    <source>
        <dbReference type="ARBA" id="ARBA00022553"/>
    </source>
</evidence>
<dbReference type="PROSITE" id="PS50110">
    <property type="entry name" value="RESPONSE_REGULATORY"/>
    <property type="match status" value="1"/>
</dbReference>
<evidence type="ECO:0000313" key="5">
    <source>
        <dbReference type="Proteomes" id="UP000280296"/>
    </source>
</evidence>
<sequence>MLTLLTPTDGDLPATLRERPPFVLLVDDDSTGRTTLARLLDSAGHCCVDVGSGDEALELCVSLRPVLVITDLCMPGLDGRGLGRLLRSRFPKLSLILITAQPLDDDTRTELLGTFDDVLSKPVDGDRLLDRVARLAH</sequence>
<gene>
    <name evidence="4" type="ORF">TsocGM_04050</name>
</gene>
<evidence type="ECO:0000259" key="3">
    <source>
        <dbReference type="PROSITE" id="PS50110"/>
    </source>
</evidence>
<organism evidence="4 5">
    <name type="scientific">Tautonia sociabilis</name>
    <dbReference type="NCBI Taxonomy" id="2080755"/>
    <lineage>
        <taxon>Bacteria</taxon>
        <taxon>Pseudomonadati</taxon>
        <taxon>Planctomycetota</taxon>
        <taxon>Planctomycetia</taxon>
        <taxon>Isosphaerales</taxon>
        <taxon>Isosphaeraceae</taxon>
        <taxon>Tautonia</taxon>
    </lineage>
</organism>
<feature type="domain" description="Response regulatory" evidence="3">
    <location>
        <begin position="22"/>
        <end position="136"/>
    </location>
</feature>
<dbReference type="PANTHER" id="PTHR44591">
    <property type="entry name" value="STRESS RESPONSE REGULATOR PROTEIN 1"/>
    <property type="match status" value="1"/>
</dbReference>
<dbReference type="PANTHER" id="PTHR44591:SF3">
    <property type="entry name" value="RESPONSE REGULATORY DOMAIN-CONTAINING PROTEIN"/>
    <property type="match status" value="1"/>
</dbReference>
<proteinExistence type="predicted"/>
<dbReference type="GO" id="GO:0000160">
    <property type="term" value="P:phosphorelay signal transduction system"/>
    <property type="evidence" value="ECO:0007669"/>
    <property type="project" value="InterPro"/>
</dbReference>
<dbReference type="CDD" id="cd17546">
    <property type="entry name" value="REC_hyHK_CKI1_RcsC-like"/>
    <property type="match status" value="1"/>
</dbReference>
<keyword evidence="5" id="KW-1185">Reference proteome</keyword>
<dbReference type="InterPro" id="IPR001789">
    <property type="entry name" value="Sig_transdc_resp-reg_receiver"/>
</dbReference>
<dbReference type="AlphaFoldDB" id="A0A432MPE3"/>
<evidence type="ECO:0000256" key="2">
    <source>
        <dbReference type="PROSITE-ProRule" id="PRU00169"/>
    </source>
</evidence>
<evidence type="ECO:0000313" key="4">
    <source>
        <dbReference type="EMBL" id="RUL89037.1"/>
    </source>
</evidence>
<reference evidence="4 5" key="1">
    <citation type="submission" date="2018-12" db="EMBL/GenBank/DDBJ databases">
        <authorList>
            <person name="Toschakov S.V."/>
        </authorList>
    </citation>
    <scope>NUCLEOTIDE SEQUENCE [LARGE SCALE GENOMIC DNA]</scope>
    <source>
        <strain evidence="4 5">GM2012</strain>
    </source>
</reference>
<dbReference type="Gene3D" id="3.40.50.2300">
    <property type="match status" value="1"/>
</dbReference>
<accession>A0A432MPE3</accession>
<feature type="modified residue" description="4-aspartylphosphate" evidence="2">
    <location>
        <position position="71"/>
    </location>
</feature>
<dbReference type="SUPFAM" id="SSF52172">
    <property type="entry name" value="CheY-like"/>
    <property type="match status" value="1"/>
</dbReference>
<dbReference type="SMART" id="SM00448">
    <property type="entry name" value="REC"/>
    <property type="match status" value="1"/>
</dbReference>
<dbReference type="OrthoDB" id="9813953at2"/>
<reference evidence="4 5" key="2">
    <citation type="submission" date="2019-01" db="EMBL/GenBank/DDBJ databases">
        <title>Tautonia sociabilis, a novel thermotolerant planctomycete of Isosphaeraceae family, isolated from a 4000 m deep subterranean habitat.</title>
        <authorList>
            <person name="Kovaleva O.L."/>
            <person name="Elcheninov A.G."/>
            <person name="Van Heerden E."/>
            <person name="Toshchakov S.V."/>
            <person name="Novikov A."/>
            <person name="Bonch-Osmolovskaya E.A."/>
            <person name="Kublanov I.V."/>
        </authorList>
    </citation>
    <scope>NUCLEOTIDE SEQUENCE [LARGE SCALE GENOMIC DNA]</scope>
    <source>
        <strain evidence="4 5">GM2012</strain>
    </source>
</reference>
<keyword evidence="1 2" id="KW-0597">Phosphoprotein</keyword>
<dbReference type="Pfam" id="PF00072">
    <property type="entry name" value="Response_reg"/>
    <property type="match status" value="1"/>
</dbReference>